<name>A0A841Q5P9_9BACI</name>
<keyword evidence="1" id="KW-0812">Transmembrane</keyword>
<evidence type="ECO:0000313" key="2">
    <source>
        <dbReference type="EMBL" id="MBB6453721.1"/>
    </source>
</evidence>
<evidence type="ECO:0000256" key="1">
    <source>
        <dbReference type="SAM" id="Phobius"/>
    </source>
</evidence>
<gene>
    <name evidence="2" type="ORF">HNQ94_002170</name>
</gene>
<comment type="caution">
    <text evidence="2">The sequence shown here is derived from an EMBL/GenBank/DDBJ whole genome shotgun (WGS) entry which is preliminary data.</text>
</comment>
<evidence type="ECO:0000313" key="3">
    <source>
        <dbReference type="Proteomes" id="UP000581688"/>
    </source>
</evidence>
<dbReference type="RefSeq" id="WP_174495933.1">
    <property type="nucleotide sequence ID" value="NZ_CADDWK010000005.1"/>
</dbReference>
<accession>A0A841Q5P9</accession>
<dbReference type="InterPro" id="IPR046208">
    <property type="entry name" value="DUF6241"/>
</dbReference>
<sequence length="189" mass="22296">MKRSTLITSSLLMVGLVIWGLFDWFNSSNDEFNRQKALDVEDEVEKEDTQVLEDDREKIKGVITEDDLTHFQEQGLNPFGTEEKISELKDVHYKEFIHGMSHQKVRAKKKWGFYELHPARIQWLLNGLNEIDLKHEDIYEEILRKWEREDFSEIDKDHNAIWKLQGGNVGKATGILSPEEEQDYIESHH</sequence>
<proteinExistence type="predicted"/>
<keyword evidence="1" id="KW-1133">Transmembrane helix</keyword>
<reference evidence="2 3" key="1">
    <citation type="submission" date="2020-08" db="EMBL/GenBank/DDBJ databases">
        <title>Genomic Encyclopedia of Type Strains, Phase IV (KMG-IV): sequencing the most valuable type-strain genomes for metagenomic binning, comparative biology and taxonomic classification.</title>
        <authorList>
            <person name="Goeker M."/>
        </authorList>
    </citation>
    <scope>NUCLEOTIDE SEQUENCE [LARGE SCALE GENOMIC DNA]</scope>
    <source>
        <strain evidence="2 3">DSM 19612</strain>
    </source>
</reference>
<dbReference type="Proteomes" id="UP000581688">
    <property type="component" value="Unassembled WGS sequence"/>
</dbReference>
<dbReference type="AlphaFoldDB" id="A0A841Q5P9"/>
<dbReference type="EMBL" id="JACHGH010000005">
    <property type="protein sequence ID" value="MBB6453721.1"/>
    <property type="molecule type" value="Genomic_DNA"/>
</dbReference>
<organism evidence="2 3">
    <name type="scientific">Salirhabdus euzebyi</name>
    <dbReference type="NCBI Taxonomy" id="394506"/>
    <lineage>
        <taxon>Bacteria</taxon>
        <taxon>Bacillati</taxon>
        <taxon>Bacillota</taxon>
        <taxon>Bacilli</taxon>
        <taxon>Bacillales</taxon>
        <taxon>Bacillaceae</taxon>
        <taxon>Salirhabdus</taxon>
    </lineage>
</organism>
<feature type="transmembrane region" description="Helical" evidence="1">
    <location>
        <begin position="6"/>
        <end position="25"/>
    </location>
</feature>
<dbReference type="Pfam" id="PF19754">
    <property type="entry name" value="DUF6241"/>
    <property type="match status" value="1"/>
</dbReference>
<keyword evidence="1" id="KW-0472">Membrane</keyword>
<keyword evidence="3" id="KW-1185">Reference proteome</keyword>
<protein>
    <submittedName>
        <fullName evidence="2">Uncharacterized protein</fullName>
    </submittedName>
</protein>